<dbReference type="InterPro" id="IPR010265">
    <property type="entry name" value="Phage_lambda_TipM"/>
</dbReference>
<sequence>MAVEEFTWCARIDGTSTPEYRVRTSKFGDGYEQVAGDGLNNRSDSWALTFAVGEKAALEIKAFLDRHGGFKSFLWTPPLGELGFYRSTAPTVTSHGADRYTLTATFTTAFQP</sequence>
<dbReference type="Pfam" id="PF05939">
    <property type="entry name" value="Phage_min_tail"/>
    <property type="match status" value="1"/>
</dbReference>
<dbReference type="RefSeq" id="WP_185795404.1">
    <property type="nucleotide sequence ID" value="NZ_JACMYH010000009.1"/>
</dbReference>
<dbReference type="EMBL" id="JACMYH010000009">
    <property type="protein sequence ID" value="MBC2680630.1"/>
    <property type="molecule type" value="Genomic_DNA"/>
</dbReference>
<reference evidence="1 2" key="1">
    <citation type="submission" date="2020-08" db="EMBL/GenBank/DDBJ databases">
        <title>Pseudomonas sp. nov.</title>
        <authorList>
            <person name="Gieschler S."/>
            <person name="Fiedler G."/>
            <person name="Brinks E."/>
            <person name="Boehnlein C."/>
            <person name="Franz C.M.A.P."/>
            <person name="Kabisch J."/>
        </authorList>
    </citation>
    <scope>NUCLEOTIDE SEQUENCE [LARGE SCALE GENOMIC DNA]</scope>
    <source>
        <strain evidence="1 2">MBT-2</strain>
    </source>
</reference>
<evidence type="ECO:0000313" key="1">
    <source>
        <dbReference type="EMBL" id="MBC2680630.1"/>
    </source>
</evidence>
<accession>A0A7X1G8T9</accession>
<dbReference type="Proteomes" id="UP000546173">
    <property type="component" value="Unassembled WGS sequence"/>
</dbReference>
<dbReference type="AlphaFoldDB" id="A0A7X1G8T9"/>
<protein>
    <submittedName>
        <fullName evidence="1">Phage tail protein</fullName>
    </submittedName>
</protein>
<comment type="caution">
    <text evidence="1">The sequence shown here is derived from an EMBL/GenBank/DDBJ whole genome shotgun (WGS) entry which is preliminary data.</text>
</comment>
<gene>
    <name evidence="1" type="ORF">H7993_19730</name>
</gene>
<proteinExistence type="predicted"/>
<keyword evidence="2" id="KW-1185">Reference proteome</keyword>
<name>A0A7X1G8T9_9PSED</name>
<evidence type="ECO:0000313" key="2">
    <source>
        <dbReference type="Proteomes" id="UP000546173"/>
    </source>
</evidence>
<organism evidence="1 2">
    <name type="scientific">Pseudomonas baltica</name>
    <dbReference type="NCBI Taxonomy" id="2762576"/>
    <lineage>
        <taxon>Bacteria</taxon>
        <taxon>Pseudomonadati</taxon>
        <taxon>Pseudomonadota</taxon>
        <taxon>Gammaproteobacteria</taxon>
        <taxon>Pseudomonadales</taxon>
        <taxon>Pseudomonadaceae</taxon>
        <taxon>Pseudomonas</taxon>
    </lineage>
</organism>